<dbReference type="EMBL" id="JH930475">
    <property type="protein sequence ID" value="EKM52641.1"/>
    <property type="molecule type" value="Genomic_DNA"/>
</dbReference>
<accession>K5URW6</accession>
<sequence>MPSLLFLALLVPLTCPLPKAPALLLLLAAAQLVAAKLLVRVLYAQLRGVRVGV</sequence>
<keyword evidence="1" id="KW-0732">Signal</keyword>
<dbReference type="InParanoid" id="K5URW6"/>
<proteinExistence type="predicted"/>
<evidence type="ECO:0000313" key="2">
    <source>
        <dbReference type="EMBL" id="EKM52641.1"/>
    </source>
</evidence>
<dbReference type="HOGENOM" id="CLU_3069446_0_0_1"/>
<dbReference type="Proteomes" id="UP000008370">
    <property type="component" value="Unassembled WGS sequence"/>
</dbReference>
<dbReference type="AlphaFoldDB" id="K5URW6"/>
<feature type="signal peptide" evidence="1">
    <location>
        <begin position="1"/>
        <end position="16"/>
    </location>
</feature>
<evidence type="ECO:0000313" key="3">
    <source>
        <dbReference type="Proteomes" id="UP000008370"/>
    </source>
</evidence>
<evidence type="ECO:0000256" key="1">
    <source>
        <dbReference type="SAM" id="SignalP"/>
    </source>
</evidence>
<gene>
    <name evidence="2" type="ORF">PHACADRAFT_261209</name>
</gene>
<keyword evidence="3" id="KW-1185">Reference proteome</keyword>
<organism evidence="2 3">
    <name type="scientific">Phanerochaete carnosa (strain HHB-10118-sp)</name>
    <name type="common">White-rot fungus</name>
    <name type="synonym">Peniophora carnosa</name>
    <dbReference type="NCBI Taxonomy" id="650164"/>
    <lineage>
        <taxon>Eukaryota</taxon>
        <taxon>Fungi</taxon>
        <taxon>Dikarya</taxon>
        <taxon>Basidiomycota</taxon>
        <taxon>Agaricomycotina</taxon>
        <taxon>Agaricomycetes</taxon>
        <taxon>Polyporales</taxon>
        <taxon>Phanerochaetaceae</taxon>
        <taxon>Phanerochaete</taxon>
    </lineage>
</organism>
<name>K5URW6_PHACS</name>
<feature type="chain" id="PRO_5003884159" evidence="1">
    <location>
        <begin position="17"/>
        <end position="53"/>
    </location>
</feature>
<reference evidence="2 3" key="1">
    <citation type="journal article" date="2012" name="BMC Genomics">
        <title>Comparative genomics of the white-rot fungi, Phanerochaete carnosa and P. chrysosporium, to elucidate the genetic basis of the distinct wood types they colonize.</title>
        <authorList>
            <person name="Suzuki H."/>
            <person name="MacDonald J."/>
            <person name="Syed K."/>
            <person name="Salamov A."/>
            <person name="Hori C."/>
            <person name="Aerts A."/>
            <person name="Henrissat B."/>
            <person name="Wiebenga A."/>
            <person name="vanKuyk P.A."/>
            <person name="Barry K."/>
            <person name="Lindquist E."/>
            <person name="LaButti K."/>
            <person name="Lapidus A."/>
            <person name="Lucas S."/>
            <person name="Coutinho P."/>
            <person name="Gong Y."/>
            <person name="Samejima M."/>
            <person name="Mahadevan R."/>
            <person name="Abou-Zaid M."/>
            <person name="de Vries R.P."/>
            <person name="Igarashi K."/>
            <person name="Yadav J.S."/>
            <person name="Grigoriev I.V."/>
            <person name="Master E.R."/>
        </authorList>
    </citation>
    <scope>NUCLEOTIDE SEQUENCE [LARGE SCALE GENOMIC DNA]</scope>
    <source>
        <strain evidence="2 3">HHB-10118-sp</strain>
    </source>
</reference>
<dbReference type="GeneID" id="18917917"/>
<protein>
    <submittedName>
        <fullName evidence="2">Uncharacterized protein</fullName>
    </submittedName>
</protein>
<dbReference type="KEGG" id="pco:PHACADRAFT_261209"/>
<dbReference type="RefSeq" id="XP_007398982.1">
    <property type="nucleotide sequence ID" value="XM_007398920.1"/>
</dbReference>